<organism evidence="1 2">
    <name type="scientific">Bittarella massiliensis</name>
    <name type="common">ex Durand et al. 2017</name>
    <dbReference type="NCBI Taxonomy" id="1720313"/>
    <lineage>
        <taxon>Bacteria</taxon>
        <taxon>Bacillati</taxon>
        <taxon>Bacillota</taxon>
        <taxon>Clostridia</taxon>
        <taxon>Eubacteriales</taxon>
        <taxon>Oscillospiraceae</taxon>
        <taxon>Bittarella (ex Durand et al. 2017)</taxon>
    </lineage>
</organism>
<proteinExistence type="predicted"/>
<evidence type="ECO:0000313" key="2">
    <source>
        <dbReference type="Proteomes" id="UP001205063"/>
    </source>
</evidence>
<comment type="caution">
    <text evidence="1">The sequence shown here is derived from an EMBL/GenBank/DDBJ whole genome shotgun (WGS) entry which is preliminary data.</text>
</comment>
<dbReference type="EMBL" id="JANGAB010000003">
    <property type="protein sequence ID" value="MCQ4949328.1"/>
    <property type="molecule type" value="Genomic_DNA"/>
</dbReference>
<accession>A0AAW5KAP4</accession>
<reference evidence="1" key="1">
    <citation type="submission" date="2022-06" db="EMBL/GenBank/DDBJ databases">
        <title>Isolation of gut microbiota from human fecal samples.</title>
        <authorList>
            <person name="Pamer E.G."/>
            <person name="Barat B."/>
            <person name="Waligurski E."/>
            <person name="Medina S."/>
            <person name="Paddock L."/>
            <person name="Mostad J."/>
        </authorList>
    </citation>
    <scope>NUCLEOTIDE SEQUENCE</scope>
    <source>
        <strain evidence="1">DFI.7.96</strain>
    </source>
</reference>
<dbReference type="AlphaFoldDB" id="A0AAW5KAP4"/>
<evidence type="ECO:0000313" key="1">
    <source>
        <dbReference type="EMBL" id="MCQ4949328.1"/>
    </source>
</evidence>
<dbReference type="Proteomes" id="UP001205063">
    <property type="component" value="Unassembled WGS sequence"/>
</dbReference>
<protein>
    <submittedName>
        <fullName evidence="1">Uncharacterized protein</fullName>
    </submittedName>
</protein>
<gene>
    <name evidence="1" type="ORF">NE646_06560</name>
</gene>
<sequence length="55" mass="6423">MWYQYYAMRMGIPRNEYPLIPAGEFADLLACHRVEQGVARLKMPLDDEEIIPDVP</sequence>
<dbReference type="RefSeq" id="WP_154669029.1">
    <property type="nucleotide sequence ID" value="NZ_JANGAB010000003.1"/>
</dbReference>
<name>A0AAW5KAP4_9FIRM</name>